<evidence type="ECO:0000313" key="3">
    <source>
        <dbReference type="Proteomes" id="UP000315400"/>
    </source>
</evidence>
<dbReference type="AlphaFoldDB" id="A0A540V8I5"/>
<sequence>MTEDTFDVLPLISGADVAGLMRVICTQNADTSFEVAVDAALDLFYPARVKVDSPLLELKHNGQTVAVREVTLAQVQAVLSERGFYESDVDGAYGPATRAAVQRFQASRNLKETGLPDADTLIALLLAE</sequence>
<gene>
    <name evidence="2" type="ORF">FKY71_18440</name>
</gene>
<dbReference type="Pfam" id="PF01471">
    <property type="entry name" value="PG_binding_1"/>
    <property type="match status" value="1"/>
</dbReference>
<dbReference type="InterPro" id="IPR036366">
    <property type="entry name" value="PGBDSf"/>
</dbReference>
<evidence type="ECO:0000259" key="1">
    <source>
        <dbReference type="Pfam" id="PF01471"/>
    </source>
</evidence>
<dbReference type="InterPro" id="IPR036365">
    <property type="entry name" value="PGBD-like_sf"/>
</dbReference>
<dbReference type="Proteomes" id="UP000315400">
    <property type="component" value="Unassembled WGS sequence"/>
</dbReference>
<dbReference type="InterPro" id="IPR002477">
    <property type="entry name" value="Peptidoglycan-bd-like"/>
</dbReference>
<name>A0A540V8I5_9GAMM</name>
<protein>
    <submittedName>
        <fullName evidence="2">Peptidoglycan-binding protein</fullName>
    </submittedName>
</protein>
<dbReference type="EMBL" id="VIFK01000499">
    <property type="protein sequence ID" value="TQE93080.1"/>
    <property type="molecule type" value="Genomic_DNA"/>
</dbReference>
<reference evidence="2 3" key="1">
    <citation type="submission" date="2019-06" db="EMBL/GenBank/DDBJ databases">
        <title>Metagenome assembled Genome of Spiribacter salinus SL48-SHIP from the microbial mat of Salt Lake 48 (Novosibirsk region, Russia).</title>
        <authorList>
            <person name="Shipova A."/>
            <person name="Rozanov A.S."/>
            <person name="Bryanskaya A.V."/>
            <person name="Peltek S.E."/>
        </authorList>
    </citation>
    <scope>NUCLEOTIDE SEQUENCE [LARGE SCALE GENOMIC DNA]</scope>
    <source>
        <strain evidence="2">SL48-SHIP-2</strain>
    </source>
</reference>
<organism evidence="2 3">
    <name type="scientific">Spiribacter salinus</name>
    <dbReference type="NCBI Taxonomy" id="1335746"/>
    <lineage>
        <taxon>Bacteria</taxon>
        <taxon>Pseudomonadati</taxon>
        <taxon>Pseudomonadota</taxon>
        <taxon>Gammaproteobacteria</taxon>
        <taxon>Chromatiales</taxon>
        <taxon>Ectothiorhodospiraceae</taxon>
        <taxon>Spiribacter</taxon>
    </lineage>
</organism>
<feature type="domain" description="Peptidoglycan binding-like" evidence="1">
    <location>
        <begin position="73"/>
        <end position="124"/>
    </location>
</feature>
<evidence type="ECO:0000313" key="2">
    <source>
        <dbReference type="EMBL" id="TQE93080.1"/>
    </source>
</evidence>
<dbReference type="SUPFAM" id="SSF47090">
    <property type="entry name" value="PGBD-like"/>
    <property type="match status" value="1"/>
</dbReference>
<proteinExistence type="predicted"/>
<dbReference type="Gene3D" id="1.10.101.10">
    <property type="entry name" value="PGBD-like superfamily/PGBD"/>
    <property type="match status" value="1"/>
</dbReference>
<accession>A0A540V8I5</accession>
<comment type="caution">
    <text evidence="2">The sequence shown here is derived from an EMBL/GenBank/DDBJ whole genome shotgun (WGS) entry which is preliminary data.</text>
</comment>